<dbReference type="SUPFAM" id="SSF161098">
    <property type="entry name" value="MetI-like"/>
    <property type="match status" value="1"/>
</dbReference>
<dbReference type="InterPro" id="IPR045621">
    <property type="entry name" value="BPD_transp_1_N"/>
</dbReference>
<dbReference type="OrthoDB" id="9773683at2"/>
<dbReference type="AlphaFoldDB" id="A0A1G7STC7"/>
<comment type="similarity">
    <text evidence="7">Belongs to the binding-protein-dependent transport system permease family.</text>
</comment>
<dbReference type="Proteomes" id="UP000199708">
    <property type="component" value="Unassembled WGS sequence"/>
</dbReference>
<reference evidence="9 10" key="1">
    <citation type="submission" date="2016-10" db="EMBL/GenBank/DDBJ databases">
        <authorList>
            <person name="de Groot N.N."/>
        </authorList>
    </citation>
    <scope>NUCLEOTIDE SEQUENCE [LARGE SCALE GENOMIC DNA]</scope>
    <source>
        <strain evidence="9 10">ATCC BAA-466</strain>
    </source>
</reference>
<dbReference type="STRING" id="120956.SAMN05421791_104146"/>
<dbReference type="PANTHER" id="PTHR43163">
    <property type="entry name" value="DIPEPTIDE TRANSPORT SYSTEM PERMEASE PROTEIN DPPB-RELATED"/>
    <property type="match status" value="1"/>
</dbReference>
<keyword evidence="3" id="KW-1003">Cell membrane</keyword>
<dbReference type="GO" id="GO:0005886">
    <property type="term" value="C:plasma membrane"/>
    <property type="evidence" value="ECO:0007669"/>
    <property type="project" value="UniProtKB-SubCell"/>
</dbReference>
<evidence type="ECO:0000256" key="1">
    <source>
        <dbReference type="ARBA" id="ARBA00004651"/>
    </source>
</evidence>
<evidence type="ECO:0000256" key="2">
    <source>
        <dbReference type="ARBA" id="ARBA00022448"/>
    </source>
</evidence>
<evidence type="ECO:0000256" key="3">
    <source>
        <dbReference type="ARBA" id="ARBA00022475"/>
    </source>
</evidence>
<dbReference type="PROSITE" id="PS50928">
    <property type="entry name" value="ABC_TM1"/>
    <property type="match status" value="1"/>
</dbReference>
<feature type="transmembrane region" description="Helical" evidence="7">
    <location>
        <begin position="172"/>
        <end position="189"/>
    </location>
</feature>
<dbReference type="RefSeq" id="WP_090289819.1">
    <property type="nucleotide sequence ID" value="NZ_FNCK01000004.1"/>
</dbReference>
<dbReference type="PANTHER" id="PTHR43163:SF6">
    <property type="entry name" value="DIPEPTIDE TRANSPORT SYSTEM PERMEASE PROTEIN DPPB-RELATED"/>
    <property type="match status" value="1"/>
</dbReference>
<name>A0A1G7STC7_9LACT</name>
<evidence type="ECO:0000256" key="4">
    <source>
        <dbReference type="ARBA" id="ARBA00022692"/>
    </source>
</evidence>
<dbReference type="Gene3D" id="1.10.3720.10">
    <property type="entry name" value="MetI-like"/>
    <property type="match status" value="1"/>
</dbReference>
<comment type="subcellular location">
    <subcellularLocation>
        <location evidence="1 7">Cell membrane</location>
        <topology evidence="1 7">Multi-pass membrane protein</topology>
    </subcellularLocation>
</comment>
<gene>
    <name evidence="9" type="ORF">SAMN05421791_104146</name>
</gene>
<sequence>MSSYTKFVIRRIFYMLITLWIIISVTFFLLQFLPGSPFANQDLLTETQLQLLNEKYGLNQPLYIRYFSYLGNILKGDLGVSFQYNNLPVTKIIFDRAGPSMILGAQAIGFGVIIGTILGMIAAVKQNTWIDTFTSVFAIGGRSVPNFVYAVVLQFIFAVWLDWLPIAFWRDGYASTILPSLALAISPMAESARFVRTEMIEVLHSDYIELATAKGFSKFYVVTKHALRNAIIPLLTIVGPMTAAAMTGSLVIEQIFSIPGIGEQFTKSILVNDYPTIMGITIMYSVLLVVIILIVDILYGFIDPRMRQVEGGS</sequence>
<accession>A0A1G7STC7</accession>
<feature type="domain" description="ABC transmembrane type-1" evidence="8">
    <location>
        <begin position="97"/>
        <end position="299"/>
    </location>
</feature>
<evidence type="ECO:0000259" key="8">
    <source>
        <dbReference type="PROSITE" id="PS50928"/>
    </source>
</evidence>
<feature type="transmembrane region" description="Helical" evidence="7">
    <location>
        <begin position="12"/>
        <end position="33"/>
    </location>
</feature>
<feature type="transmembrane region" description="Helical" evidence="7">
    <location>
        <begin position="101"/>
        <end position="124"/>
    </location>
</feature>
<keyword evidence="5 7" id="KW-1133">Transmembrane helix</keyword>
<protein>
    <submittedName>
        <fullName evidence="9">Oligopeptide transport system permease protein</fullName>
    </submittedName>
</protein>
<dbReference type="CDD" id="cd06261">
    <property type="entry name" value="TM_PBP2"/>
    <property type="match status" value="1"/>
</dbReference>
<organism evidence="9 10">
    <name type="scientific">Facklamia miroungae</name>
    <dbReference type="NCBI Taxonomy" id="120956"/>
    <lineage>
        <taxon>Bacteria</taxon>
        <taxon>Bacillati</taxon>
        <taxon>Bacillota</taxon>
        <taxon>Bacilli</taxon>
        <taxon>Lactobacillales</taxon>
        <taxon>Aerococcaceae</taxon>
        <taxon>Facklamia</taxon>
    </lineage>
</organism>
<evidence type="ECO:0000313" key="9">
    <source>
        <dbReference type="EMBL" id="SDG26142.1"/>
    </source>
</evidence>
<proteinExistence type="inferred from homology"/>
<keyword evidence="4 7" id="KW-0812">Transmembrane</keyword>
<dbReference type="GO" id="GO:0055085">
    <property type="term" value="P:transmembrane transport"/>
    <property type="evidence" value="ECO:0007669"/>
    <property type="project" value="InterPro"/>
</dbReference>
<dbReference type="EMBL" id="FNCK01000004">
    <property type="protein sequence ID" value="SDG26142.1"/>
    <property type="molecule type" value="Genomic_DNA"/>
</dbReference>
<feature type="transmembrane region" description="Helical" evidence="7">
    <location>
        <begin position="136"/>
        <end position="160"/>
    </location>
</feature>
<dbReference type="Pfam" id="PF19300">
    <property type="entry name" value="BPD_transp_1_N"/>
    <property type="match status" value="1"/>
</dbReference>
<evidence type="ECO:0000256" key="7">
    <source>
        <dbReference type="RuleBase" id="RU363032"/>
    </source>
</evidence>
<evidence type="ECO:0000313" key="10">
    <source>
        <dbReference type="Proteomes" id="UP000199708"/>
    </source>
</evidence>
<keyword evidence="10" id="KW-1185">Reference proteome</keyword>
<feature type="transmembrane region" description="Helical" evidence="7">
    <location>
        <begin position="234"/>
        <end position="256"/>
    </location>
</feature>
<keyword evidence="2 7" id="KW-0813">Transport</keyword>
<evidence type="ECO:0000256" key="6">
    <source>
        <dbReference type="ARBA" id="ARBA00023136"/>
    </source>
</evidence>
<evidence type="ECO:0000256" key="5">
    <source>
        <dbReference type="ARBA" id="ARBA00022989"/>
    </source>
</evidence>
<feature type="transmembrane region" description="Helical" evidence="7">
    <location>
        <begin position="276"/>
        <end position="299"/>
    </location>
</feature>
<dbReference type="InterPro" id="IPR035906">
    <property type="entry name" value="MetI-like_sf"/>
</dbReference>
<keyword evidence="6 7" id="KW-0472">Membrane</keyword>
<dbReference type="Pfam" id="PF00528">
    <property type="entry name" value="BPD_transp_1"/>
    <property type="match status" value="1"/>
</dbReference>
<dbReference type="InterPro" id="IPR000515">
    <property type="entry name" value="MetI-like"/>
</dbReference>